<dbReference type="PANTHER" id="PTHR34992:SF10">
    <property type="entry name" value="COPPER ACQUISITION FACTOR BIM1-LIKE DOMAIN-CONTAINING PROTEIN"/>
    <property type="match status" value="1"/>
</dbReference>
<dbReference type="AlphaFoldDB" id="A0A6A6V9D7"/>
<dbReference type="Pfam" id="PF20238">
    <property type="entry name" value="BIM1-like_dom"/>
    <property type="match status" value="1"/>
</dbReference>
<organism evidence="10 11">
    <name type="scientific">Sporormia fimetaria CBS 119925</name>
    <dbReference type="NCBI Taxonomy" id="1340428"/>
    <lineage>
        <taxon>Eukaryota</taxon>
        <taxon>Fungi</taxon>
        <taxon>Dikarya</taxon>
        <taxon>Ascomycota</taxon>
        <taxon>Pezizomycotina</taxon>
        <taxon>Dothideomycetes</taxon>
        <taxon>Pleosporomycetidae</taxon>
        <taxon>Pleosporales</taxon>
        <taxon>Sporormiaceae</taxon>
        <taxon>Sporormia</taxon>
    </lineage>
</organism>
<feature type="signal peptide" evidence="8">
    <location>
        <begin position="1"/>
        <end position="19"/>
    </location>
</feature>
<protein>
    <recommendedName>
        <fullName evidence="9">Copper acquisition factor BIM1-like domain-containing protein</fullName>
    </recommendedName>
</protein>
<keyword evidence="11" id="KW-1185">Reference proteome</keyword>
<evidence type="ECO:0000256" key="2">
    <source>
        <dbReference type="ARBA" id="ARBA00022475"/>
    </source>
</evidence>
<evidence type="ECO:0000256" key="6">
    <source>
        <dbReference type="ARBA" id="ARBA00023180"/>
    </source>
</evidence>
<dbReference type="EMBL" id="MU006573">
    <property type="protein sequence ID" value="KAF2747232.1"/>
    <property type="molecule type" value="Genomic_DNA"/>
</dbReference>
<feature type="chain" id="PRO_5025398876" description="Copper acquisition factor BIM1-like domain-containing protein" evidence="8">
    <location>
        <begin position="20"/>
        <end position="250"/>
    </location>
</feature>
<evidence type="ECO:0000256" key="8">
    <source>
        <dbReference type="SAM" id="SignalP"/>
    </source>
</evidence>
<keyword evidence="6" id="KW-0325">Glycoprotein</keyword>
<evidence type="ECO:0000259" key="9">
    <source>
        <dbReference type="Pfam" id="PF20238"/>
    </source>
</evidence>
<evidence type="ECO:0000313" key="10">
    <source>
        <dbReference type="EMBL" id="KAF2747232.1"/>
    </source>
</evidence>
<dbReference type="CDD" id="cd21176">
    <property type="entry name" value="LPMO_auxiliary-like"/>
    <property type="match status" value="1"/>
</dbReference>
<dbReference type="InterPro" id="IPR046936">
    <property type="entry name" value="BIM1-like"/>
</dbReference>
<feature type="domain" description="Copper acquisition factor BIM1-like" evidence="9">
    <location>
        <begin position="19"/>
        <end position="202"/>
    </location>
</feature>
<keyword evidence="7" id="KW-0449">Lipoprotein</keyword>
<evidence type="ECO:0000256" key="3">
    <source>
        <dbReference type="ARBA" id="ARBA00022622"/>
    </source>
</evidence>
<keyword evidence="2" id="KW-1003">Cell membrane</keyword>
<name>A0A6A6V9D7_9PLEO</name>
<keyword evidence="5" id="KW-0472">Membrane</keyword>
<dbReference type="PANTHER" id="PTHR34992">
    <property type="entry name" value="HYPHAL ANASTAMOSIS-7 PROTEIN"/>
    <property type="match status" value="1"/>
</dbReference>
<dbReference type="InterPro" id="IPR046530">
    <property type="entry name" value="BIM1-like_dom"/>
</dbReference>
<proteinExistence type="predicted"/>
<reference evidence="10" key="1">
    <citation type="journal article" date="2020" name="Stud. Mycol.">
        <title>101 Dothideomycetes genomes: a test case for predicting lifestyles and emergence of pathogens.</title>
        <authorList>
            <person name="Haridas S."/>
            <person name="Albert R."/>
            <person name="Binder M."/>
            <person name="Bloem J."/>
            <person name="Labutti K."/>
            <person name="Salamov A."/>
            <person name="Andreopoulos B."/>
            <person name="Baker S."/>
            <person name="Barry K."/>
            <person name="Bills G."/>
            <person name="Bluhm B."/>
            <person name="Cannon C."/>
            <person name="Castanera R."/>
            <person name="Culley D."/>
            <person name="Daum C."/>
            <person name="Ezra D."/>
            <person name="Gonzalez J."/>
            <person name="Henrissat B."/>
            <person name="Kuo A."/>
            <person name="Liang C."/>
            <person name="Lipzen A."/>
            <person name="Lutzoni F."/>
            <person name="Magnuson J."/>
            <person name="Mondo S."/>
            <person name="Nolan M."/>
            <person name="Ohm R."/>
            <person name="Pangilinan J."/>
            <person name="Park H.-J."/>
            <person name="Ramirez L."/>
            <person name="Alfaro M."/>
            <person name="Sun H."/>
            <person name="Tritt A."/>
            <person name="Yoshinaga Y."/>
            <person name="Zwiers L.-H."/>
            <person name="Turgeon B."/>
            <person name="Goodwin S."/>
            <person name="Spatafora J."/>
            <person name="Crous P."/>
            <person name="Grigoriev I."/>
        </authorList>
    </citation>
    <scope>NUCLEOTIDE SEQUENCE</scope>
    <source>
        <strain evidence="10">CBS 119925</strain>
    </source>
</reference>
<keyword evidence="3" id="KW-0336">GPI-anchor</keyword>
<dbReference type="OrthoDB" id="5329488at2759"/>
<evidence type="ECO:0000256" key="5">
    <source>
        <dbReference type="ARBA" id="ARBA00023136"/>
    </source>
</evidence>
<evidence type="ECO:0000256" key="7">
    <source>
        <dbReference type="ARBA" id="ARBA00023288"/>
    </source>
</evidence>
<evidence type="ECO:0000256" key="4">
    <source>
        <dbReference type="ARBA" id="ARBA00022729"/>
    </source>
</evidence>
<dbReference type="GO" id="GO:0098552">
    <property type="term" value="C:side of membrane"/>
    <property type="evidence" value="ECO:0007669"/>
    <property type="project" value="UniProtKB-KW"/>
</dbReference>
<evidence type="ECO:0000313" key="11">
    <source>
        <dbReference type="Proteomes" id="UP000799440"/>
    </source>
</evidence>
<gene>
    <name evidence="10" type="ORF">M011DRAFT_402927</name>
</gene>
<sequence length="250" mass="27521">MFRFTELAFFVASWSLAAAHTVIVYPGWRGNNILTNGTMSNTDPSIIPGSRGMTYNESTGDFGYPYGMQWMYPCGGMPTSRNRTKWPIKGGALSIQPGWFPGHSLALFYVNMGYGNEPLNFSHAMLPMFQIVGPTNVQYNGTFCLPQVPLPANYTPSVGDNATIQIIETAQHGAALYNCADITFAEPEDVPKVTRENCFNSSKDTDGNEIGFQLVYTTTSSLAFPTKDFNPYASVMVPIMLGLASWITWL</sequence>
<dbReference type="Proteomes" id="UP000799440">
    <property type="component" value="Unassembled WGS sequence"/>
</dbReference>
<evidence type="ECO:0000256" key="1">
    <source>
        <dbReference type="ARBA" id="ARBA00004609"/>
    </source>
</evidence>
<dbReference type="GO" id="GO:0005886">
    <property type="term" value="C:plasma membrane"/>
    <property type="evidence" value="ECO:0007669"/>
    <property type="project" value="UniProtKB-SubCell"/>
</dbReference>
<keyword evidence="4 8" id="KW-0732">Signal</keyword>
<comment type="subcellular location">
    <subcellularLocation>
        <location evidence="1">Cell membrane</location>
        <topology evidence="1">Lipid-anchor</topology>
        <topology evidence="1">GPI-anchor</topology>
    </subcellularLocation>
</comment>
<accession>A0A6A6V9D7</accession>